<dbReference type="NCBIfam" id="TIGR00730">
    <property type="entry name" value="Rossman fold protein, TIGR00730 family"/>
    <property type="match status" value="1"/>
</dbReference>
<dbReference type="AlphaFoldDB" id="A0A3S3QPS1"/>
<dbReference type="GO" id="GO:0005829">
    <property type="term" value="C:cytosol"/>
    <property type="evidence" value="ECO:0007669"/>
    <property type="project" value="TreeGrafter"/>
</dbReference>
<evidence type="ECO:0000313" key="3">
    <source>
        <dbReference type="EMBL" id="RWX44133.1"/>
    </source>
</evidence>
<dbReference type="PANTHER" id="PTHR43393:SF3">
    <property type="entry name" value="LYSINE DECARBOXYLASE-LIKE PROTEIN"/>
    <property type="match status" value="1"/>
</dbReference>
<dbReference type="InterPro" id="IPR031100">
    <property type="entry name" value="LOG_fam"/>
</dbReference>
<sequence length="237" mass="26890">MPAQFLQQQVRKNNQYLLNNMGNVGDNDDTWRMFRILAEFVEGFDTLSSLGCPAVSIFGSARTPEDHEDYKLSRAIAARLSEHGYGIITGGGPGIMEAANRGAHDVNGVSIGLNIDLPFEQHSNPYVNLPMDFRYFFVRKVMFIKYSMAFICLPGGFGTLDELFESLTLIQTHKIKPFPIILVGTSFWTGWWTGFVNRCSETVRLIKLICCFSKFWMMRMKSLPLFAEPLSCKVIYL</sequence>
<dbReference type="Gene3D" id="3.40.50.450">
    <property type="match status" value="1"/>
</dbReference>
<dbReference type="EMBL" id="MTKO01000102">
    <property type="protein sequence ID" value="RWX44133.1"/>
    <property type="molecule type" value="Genomic_DNA"/>
</dbReference>
<dbReference type="SUPFAM" id="SSF102405">
    <property type="entry name" value="MCP/YpsA-like"/>
    <property type="match status" value="1"/>
</dbReference>
<accession>A0A3S3QPS1</accession>
<evidence type="ECO:0000313" key="4">
    <source>
        <dbReference type="Proteomes" id="UP000287853"/>
    </source>
</evidence>
<proteinExistence type="inferred from homology"/>
<dbReference type="Pfam" id="PF03641">
    <property type="entry name" value="Lysine_decarbox"/>
    <property type="match status" value="1"/>
</dbReference>
<dbReference type="EC" id="3.2.2.n1" evidence="2"/>
<dbReference type="PANTHER" id="PTHR43393">
    <property type="entry name" value="CYTOKININ RIBOSIDE 5'-MONOPHOSPHATE PHOSPHORIBOHYDROLASE"/>
    <property type="match status" value="1"/>
</dbReference>
<dbReference type="InterPro" id="IPR005269">
    <property type="entry name" value="LOG"/>
</dbReference>
<dbReference type="GO" id="GO:0008714">
    <property type="term" value="F:AMP nucleosidase activity"/>
    <property type="evidence" value="ECO:0007669"/>
    <property type="project" value="UniProtKB-EC"/>
</dbReference>
<evidence type="ECO:0000256" key="2">
    <source>
        <dbReference type="RuleBase" id="RU363015"/>
    </source>
</evidence>
<reference evidence="3 4" key="1">
    <citation type="submission" date="2017-01" db="EMBL/GenBank/DDBJ databases">
        <title>The cable genome- insights into the physiology and evolution of filamentous bacteria capable of sulfide oxidation via long distance electron transfer.</title>
        <authorList>
            <person name="Schreiber L."/>
            <person name="Bjerg J.T."/>
            <person name="Boggild A."/>
            <person name="Van De Vossenberg J."/>
            <person name="Meysman F."/>
            <person name="Nielsen L.P."/>
            <person name="Schramm A."/>
            <person name="Kjeldsen K.U."/>
        </authorList>
    </citation>
    <scope>NUCLEOTIDE SEQUENCE [LARGE SCALE GENOMIC DNA]</scope>
    <source>
        <strain evidence="3">MCF</strain>
    </source>
</reference>
<keyword evidence="4" id="KW-1185">Reference proteome</keyword>
<organism evidence="3 4">
    <name type="scientific">Candidatus Electrothrix aarhusensis</name>
    <dbReference type="NCBI Taxonomy" id="1859131"/>
    <lineage>
        <taxon>Bacteria</taxon>
        <taxon>Pseudomonadati</taxon>
        <taxon>Thermodesulfobacteriota</taxon>
        <taxon>Desulfobulbia</taxon>
        <taxon>Desulfobulbales</taxon>
        <taxon>Desulfobulbaceae</taxon>
        <taxon>Candidatus Electrothrix</taxon>
    </lineage>
</organism>
<dbReference type="Proteomes" id="UP000287853">
    <property type="component" value="Unassembled WGS sequence"/>
</dbReference>
<dbReference type="GO" id="GO:0009691">
    <property type="term" value="P:cytokinin biosynthetic process"/>
    <property type="evidence" value="ECO:0007669"/>
    <property type="project" value="UniProtKB-UniRule"/>
</dbReference>
<keyword evidence="2" id="KW-0203">Cytokinin biosynthesis</keyword>
<evidence type="ECO:0000256" key="1">
    <source>
        <dbReference type="ARBA" id="ARBA00000274"/>
    </source>
</evidence>
<comment type="catalytic activity">
    <reaction evidence="1">
        <text>AMP + H2O = D-ribose 5-phosphate + adenine</text>
        <dbReference type="Rhea" id="RHEA:20129"/>
        <dbReference type="ChEBI" id="CHEBI:15377"/>
        <dbReference type="ChEBI" id="CHEBI:16708"/>
        <dbReference type="ChEBI" id="CHEBI:78346"/>
        <dbReference type="ChEBI" id="CHEBI:456215"/>
        <dbReference type="EC" id="3.2.2.4"/>
    </reaction>
</comment>
<name>A0A3S3QPS1_9BACT</name>
<keyword evidence="2" id="KW-0378">Hydrolase</keyword>
<dbReference type="InterPro" id="IPR052341">
    <property type="entry name" value="LOG_family_nucleotidases"/>
</dbReference>
<comment type="caution">
    <text evidence="3">The sequence shown here is derived from an EMBL/GenBank/DDBJ whole genome shotgun (WGS) entry which is preliminary data.</text>
</comment>
<gene>
    <name evidence="3" type="ORF">H206_03562</name>
</gene>
<protein>
    <recommendedName>
        <fullName evidence="2">Cytokinin riboside 5'-monophosphate phosphoribohydrolase</fullName>
        <ecNumber evidence="2">3.2.2.n1</ecNumber>
    </recommendedName>
</protein>
<comment type="similarity">
    <text evidence="2">Belongs to the LOG family.</text>
</comment>